<dbReference type="GO" id="GO:0046872">
    <property type="term" value="F:metal ion binding"/>
    <property type="evidence" value="ECO:0007669"/>
    <property type="project" value="InterPro"/>
</dbReference>
<proteinExistence type="predicted"/>
<dbReference type="GO" id="GO:0006221">
    <property type="term" value="P:pyrimidine nucleotide biosynthetic process"/>
    <property type="evidence" value="ECO:0007669"/>
    <property type="project" value="UniProtKB-KW"/>
</dbReference>
<organism evidence="3 4">
    <name type="scientific">Mangrovivirga cuniculi</name>
    <dbReference type="NCBI Taxonomy" id="2715131"/>
    <lineage>
        <taxon>Bacteria</taxon>
        <taxon>Pseudomonadati</taxon>
        <taxon>Bacteroidota</taxon>
        <taxon>Cytophagia</taxon>
        <taxon>Cytophagales</taxon>
        <taxon>Mangrovivirgaceae</taxon>
        <taxon>Mangrovivirga</taxon>
    </lineage>
</organism>
<dbReference type="SUPFAM" id="SSF51556">
    <property type="entry name" value="Metallo-dependent hydrolases"/>
    <property type="match status" value="1"/>
</dbReference>
<gene>
    <name evidence="3" type="ORF">DCC35_04955</name>
</gene>
<name>A0A4D7K3Y2_9BACT</name>
<dbReference type="Proteomes" id="UP000298616">
    <property type="component" value="Chromosome"/>
</dbReference>
<evidence type="ECO:0000313" key="3">
    <source>
        <dbReference type="EMBL" id="QCK14138.1"/>
    </source>
</evidence>
<evidence type="ECO:0000313" key="4">
    <source>
        <dbReference type="Proteomes" id="UP000298616"/>
    </source>
</evidence>
<dbReference type="NCBIfam" id="TIGR00857">
    <property type="entry name" value="pyrC_multi"/>
    <property type="match status" value="1"/>
</dbReference>
<reference evidence="3 4" key="1">
    <citation type="submission" date="2018-04" db="EMBL/GenBank/DDBJ databases">
        <title>Complete genome uncultured novel isolate.</title>
        <authorList>
            <person name="Merlino G."/>
        </authorList>
    </citation>
    <scope>NUCLEOTIDE SEQUENCE [LARGE SCALE GENOMIC DNA]</scope>
    <source>
        <strain evidence="4">R1DC9</strain>
    </source>
</reference>
<protein>
    <submittedName>
        <fullName evidence="3">Dihydroorotase</fullName>
    </submittedName>
</protein>
<dbReference type="PANTHER" id="PTHR43668">
    <property type="entry name" value="ALLANTOINASE"/>
    <property type="match status" value="1"/>
</dbReference>
<dbReference type="GO" id="GO:0005737">
    <property type="term" value="C:cytoplasm"/>
    <property type="evidence" value="ECO:0007669"/>
    <property type="project" value="TreeGrafter"/>
</dbReference>
<dbReference type="CDD" id="cd01317">
    <property type="entry name" value="DHOase_IIa"/>
    <property type="match status" value="1"/>
</dbReference>
<dbReference type="OrthoDB" id="9765462at2"/>
<dbReference type="PANTHER" id="PTHR43668:SF2">
    <property type="entry name" value="ALLANTOINASE"/>
    <property type="match status" value="1"/>
</dbReference>
<evidence type="ECO:0000259" key="2">
    <source>
        <dbReference type="Pfam" id="PF12890"/>
    </source>
</evidence>
<dbReference type="InterPro" id="IPR024403">
    <property type="entry name" value="DHOase_cat"/>
</dbReference>
<dbReference type="InterPro" id="IPR032466">
    <property type="entry name" value="Metal_Hydrolase"/>
</dbReference>
<dbReference type="AlphaFoldDB" id="A0A4D7K3Y2"/>
<dbReference type="GO" id="GO:0004151">
    <property type="term" value="F:dihydroorotase activity"/>
    <property type="evidence" value="ECO:0007669"/>
    <property type="project" value="InterPro"/>
</dbReference>
<dbReference type="RefSeq" id="WP_137089731.1">
    <property type="nucleotide sequence ID" value="NZ_CP028923.1"/>
</dbReference>
<dbReference type="EMBL" id="CP028923">
    <property type="protein sequence ID" value="QCK14138.1"/>
    <property type="molecule type" value="Genomic_DNA"/>
</dbReference>
<dbReference type="InterPro" id="IPR050138">
    <property type="entry name" value="DHOase/Allantoinase_Hydrolase"/>
</dbReference>
<evidence type="ECO:0000256" key="1">
    <source>
        <dbReference type="ARBA" id="ARBA00022975"/>
    </source>
</evidence>
<dbReference type="GO" id="GO:0006145">
    <property type="term" value="P:purine nucleobase catabolic process"/>
    <property type="evidence" value="ECO:0007669"/>
    <property type="project" value="TreeGrafter"/>
</dbReference>
<keyword evidence="1" id="KW-0665">Pyrimidine biosynthesis</keyword>
<keyword evidence="4" id="KW-1185">Reference proteome</keyword>
<feature type="domain" description="Dihydroorotase catalytic" evidence="2">
    <location>
        <begin position="52"/>
        <end position="239"/>
    </location>
</feature>
<dbReference type="InterPro" id="IPR004722">
    <property type="entry name" value="DHOase"/>
</dbReference>
<dbReference type="Gene3D" id="3.20.20.140">
    <property type="entry name" value="Metal-dependent hydrolases"/>
    <property type="match status" value="1"/>
</dbReference>
<dbReference type="SUPFAM" id="SSF51338">
    <property type="entry name" value="Composite domain of metallo-dependent hydrolases"/>
    <property type="match status" value="1"/>
</dbReference>
<dbReference type="KEGG" id="fpf:DCC35_04955"/>
<accession>A0A4D7K3Y2</accession>
<sequence>MNWLIKSAFLVFPGHKYHRKEIDILISNGKIKEIGDKISASSEAKVINARDKFLFPGLVDFRADLCDPGLEHKETLNSGRDAAAAGGYTHVLVIPNTKPPVQTKNDVKYILGGNDSSLVQLYPMTGVSRDLEGEELTEMLDLYTAGAKVFGDGDKPVWNTDILVKSLQYLQKVDALLVNRPCDQWLSKFGQMHEGVNSTRLGMKGIPVLAETLMVRRDIELLKYAGGKLHFSTISSKESVDLIAEAKNQGLNVSCDVAIHNLLYTDEENMMFDSNYKVDPPLRSEEDRKALVKGVKEGIIDCIVTDHHPHDPESKDLEYDLADFGVTGLQTAISEVWKLKEEIEGDKIIEAMSLQPRKLMGLDEIKIEEGEVADLTLFDPEEIWEYNDETNKSNSKNHPRFGEKIKGKVKAVIFGNNIFQDQN</sequence>
<dbReference type="InterPro" id="IPR011059">
    <property type="entry name" value="Metal-dep_hydrolase_composite"/>
</dbReference>
<dbReference type="Pfam" id="PF12890">
    <property type="entry name" value="DHOase"/>
    <property type="match status" value="1"/>
</dbReference>
<dbReference type="Gene3D" id="2.30.40.10">
    <property type="entry name" value="Urease, subunit C, domain 1"/>
    <property type="match status" value="1"/>
</dbReference>
<dbReference type="GO" id="GO:0004038">
    <property type="term" value="F:allantoinase activity"/>
    <property type="evidence" value="ECO:0007669"/>
    <property type="project" value="TreeGrafter"/>
</dbReference>